<dbReference type="Gene3D" id="3.40.50.720">
    <property type="entry name" value="NAD(P)-binding Rossmann-like Domain"/>
    <property type="match status" value="1"/>
</dbReference>
<dbReference type="EMBL" id="PCXU01000016">
    <property type="protein sequence ID" value="PIR43623.1"/>
    <property type="molecule type" value="Genomic_DNA"/>
</dbReference>
<dbReference type="Proteomes" id="UP000230214">
    <property type="component" value="Unassembled WGS sequence"/>
</dbReference>
<dbReference type="Pfam" id="PF02882">
    <property type="entry name" value="THF_DHG_CYH_C"/>
    <property type="match status" value="1"/>
</dbReference>
<evidence type="ECO:0000256" key="7">
    <source>
        <dbReference type="ARBA" id="ARBA00023167"/>
    </source>
</evidence>
<keyword evidence="8" id="KW-0511">Multifunctional enzyme</keyword>
<dbReference type="InterPro" id="IPR046346">
    <property type="entry name" value="Aminoacid_DH-like_N_sf"/>
</dbReference>
<gene>
    <name evidence="11" type="ORF">COV24_01695</name>
</gene>
<evidence type="ECO:0000259" key="9">
    <source>
        <dbReference type="Pfam" id="PF00763"/>
    </source>
</evidence>
<organism evidence="11 12">
    <name type="scientific">candidate division WWE3 bacterium CG10_big_fil_rev_8_21_14_0_10_32_10</name>
    <dbReference type="NCBI Taxonomy" id="1975090"/>
    <lineage>
        <taxon>Bacteria</taxon>
        <taxon>Katanobacteria</taxon>
    </lineage>
</organism>
<evidence type="ECO:0000259" key="10">
    <source>
        <dbReference type="Pfam" id="PF02882"/>
    </source>
</evidence>
<dbReference type="Pfam" id="PF00763">
    <property type="entry name" value="THF_DHG_CYH"/>
    <property type="match status" value="1"/>
</dbReference>
<feature type="domain" description="Tetrahydrofolate dehydrogenase/cyclohydrolase catalytic" evidence="9">
    <location>
        <begin position="32"/>
        <end position="139"/>
    </location>
</feature>
<evidence type="ECO:0000313" key="11">
    <source>
        <dbReference type="EMBL" id="PIR43623.1"/>
    </source>
</evidence>
<evidence type="ECO:0000256" key="3">
    <source>
        <dbReference type="ARBA" id="ARBA00022755"/>
    </source>
</evidence>
<dbReference type="AlphaFoldDB" id="A0A2H0RAR3"/>
<keyword evidence="4" id="KW-0378">Hydrolase</keyword>
<dbReference type="Gene3D" id="3.40.50.10860">
    <property type="entry name" value="Leucine Dehydrogenase, chain A, domain 1"/>
    <property type="match status" value="1"/>
</dbReference>
<keyword evidence="2" id="KW-0554">One-carbon metabolism</keyword>
<evidence type="ECO:0000256" key="4">
    <source>
        <dbReference type="ARBA" id="ARBA00022801"/>
    </source>
</evidence>
<evidence type="ECO:0000256" key="1">
    <source>
        <dbReference type="ARBA" id="ARBA00004777"/>
    </source>
</evidence>
<keyword evidence="5" id="KW-0521">NADP</keyword>
<sequence>MSLVAGNSVMRFDFIFYFIYTRAYMVIFKAKDYVAELDLIIKNKFEKLETDKKLGIVSIGKNKNIQKFIEIKKAIALHYGIEIEDINFKNSTKKSEVFSCIKNLSDSAEYGGIVVQYPFSSKYSYIEIADKIVPSKDVDFFNPITYGSFALNTKEEFFPPTVRALDFLLNTFKLETRGQKYVVLGQGVLVGRPVSTYLLNKGVTLFSLNEYSKQRKAVLEDADIVICASGKPNSVKGDLLKRGACVIDFSSGNKEYPGVGDFDIESNHNHLNIVSLSPGGMGPLTVRFLFLNFLEFIERSV</sequence>
<protein>
    <recommendedName>
        <fullName evidence="13">Methenyltetrahydrofolate cyclohydrolase</fullName>
    </recommendedName>
</protein>
<dbReference type="GO" id="GO:0009086">
    <property type="term" value="P:methionine biosynthetic process"/>
    <property type="evidence" value="ECO:0007669"/>
    <property type="project" value="UniProtKB-KW"/>
</dbReference>
<keyword evidence="7" id="KW-0486">Methionine biosynthesis</keyword>
<reference evidence="11 12" key="1">
    <citation type="submission" date="2017-09" db="EMBL/GenBank/DDBJ databases">
        <title>Depth-based differentiation of microbial function through sediment-hosted aquifers and enrichment of novel symbionts in the deep terrestrial subsurface.</title>
        <authorList>
            <person name="Probst A.J."/>
            <person name="Ladd B."/>
            <person name="Jarett J.K."/>
            <person name="Geller-Mcgrath D.E."/>
            <person name="Sieber C.M."/>
            <person name="Emerson J.B."/>
            <person name="Anantharaman K."/>
            <person name="Thomas B.C."/>
            <person name="Malmstrom R."/>
            <person name="Stieglmeier M."/>
            <person name="Klingl A."/>
            <person name="Woyke T."/>
            <person name="Ryan C.M."/>
            <person name="Banfield J.F."/>
        </authorList>
    </citation>
    <scope>NUCLEOTIDE SEQUENCE [LARGE SCALE GENOMIC DNA]</scope>
    <source>
        <strain evidence="11">CG10_big_fil_rev_8_21_14_0_10_32_10</strain>
    </source>
</reference>
<dbReference type="GO" id="GO:0004488">
    <property type="term" value="F:methylenetetrahydrofolate dehydrogenase (NADP+) activity"/>
    <property type="evidence" value="ECO:0007669"/>
    <property type="project" value="InterPro"/>
</dbReference>
<dbReference type="GO" id="GO:0006164">
    <property type="term" value="P:purine nucleotide biosynthetic process"/>
    <property type="evidence" value="ECO:0007669"/>
    <property type="project" value="UniProtKB-KW"/>
</dbReference>
<dbReference type="InterPro" id="IPR000672">
    <property type="entry name" value="THF_DH/CycHdrlase"/>
</dbReference>
<name>A0A2H0RAR3_UNCKA</name>
<dbReference type="PRINTS" id="PR00085">
    <property type="entry name" value="THFDHDRGNASE"/>
</dbReference>
<evidence type="ECO:0000313" key="12">
    <source>
        <dbReference type="Proteomes" id="UP000230214"/>
    </source>
</evidence>
<feature type="domain" description="Tetrahydrofolate dehydrogenase/cyclohydrolase NAD(P)-binding" evidence="10">
    <location>
        <begin position="159"/>
        <end position="299"/>
    </location>
</feature>
<dbReference type="InterPro" id="IPR020631">
    <property type="entry name" value="THF_DH/CycHdrlase_NAD-bd_dom"/>
</dbReference>
<comment type="pathway">
    <text evidence="1">One-carbon metabolism; tetrahydrofolate interconversion.</text>
</comment>
<keyword evidence="3" id="KW-0658">Purine biosynthesis</keyword>
<dbReference type="SUPFAM" id="SSF51735">
    <property type="entry name" value="NAD(P)-binding Rossmann-fold domains"/>
    <property type="match status" value="1"/>
</dbReference>
<dbReference type="GO" id="GO:0035999">
    <property type="term" value="P:tetrahydrofolate interconversion"/>
    <property type="evidence" value="ECO:0007669"/>
    <property type="project" value="TreeGrafter"/>
</dbReference>
<evidence type="ECO:0000256" key="8">
    <source>
        <dbReference type="ARBA" id="ARBA00023268"/>
    </source>
</evidence>
<dbReference type="PANTHER" id="PTHR48099">
    <property type="entry name" value="C-1-TETRAHYDROFOLATE SYNTHASE, CYTOPLASMIC-RELATED"/>
    <property type="match status" value="1"/>
</dbReference>
<proteinExistence type="predicted"/>
<evidence type="ECO:0000256" key="5">
    <source>
        <dbReference type="ARBA" id="ARBA00022857"/>
    </source>
</evidence>
<dbReference type="InterPro" id="IPR020630">
    <property type="entry name" value="THF_DH/CycHdrlase_cat_dom"/>
</dbReference>
<dbReference type="GO" id="GO:0005829">
    <property type="term" value="C:cytosol"/>
    <property type="evidence" value="ECO:0007669"/>
    <property type="project" value="TreeGrafter"/>
</dbReference>
<dbReference type="GO" id="GO:0004477">
    <property type="term" value="F:methenyltetrahydrofolate cyclohydrolase activity"/>
    <property type="evidence" value="ECO:0007669"/>
    <property type="project" value="TreeGrafter"/>
</dbReference>
<evidence type="ECO:0008006" key="13">
    <source>
        <dbReference type="Google" id="ProtNLM"/>
    </source>
</evidence>
<evidence type="ECO:0000256" key="2">
    <source>
        <dbReference type="ARBA" id="ARBA00022563"/>
    </source>
</evidence>
<accession>A0A2H0RAR3</accession>
<dbReference type="PANTHER" id="PTHR48099:SF5">
    <property type="entry name" value="C-1-TETRAHYDROFOLATE SYNTHASE, CYTOPLASMIC"/>
    <property type="match status" value="1"/>
</dbReference>
<dbReference type="InterPro" id="IPR036291">
    <property type="entry name" value="NAD(P)-bd_dom_sf"/>
</dbReference>
<dbReference type="SUPFAM" id="SSF53223">
    <property type="entry name" value="Aminoacid dehydrogenase-like, N-terminal domain"/>
    <property type="match status" value="1"/>
</dbReference>
<comment type="caution">
    <text evidence="11">The sequence shown here is derived from an EMBL/GenBank/DDBJ whole genome shotgun (WGS) entry which is preliminary data.</text>
</comment>
<evidence type="ECO:0000256" key="6">
    <source>
        <dbReference type="ARBA" id="ARBA00023002"/>
    </source>
</evidence>
<keyword evidence="6" id="KW-0560">Oxidoreductase</keyword>
<keyword evidence="7" id="KW-0028">Amino-acid biosynthesis</keyword>